<dbReference type="InterPro" id="IPR050260">
    <property type="entry name" value="FAD-bd_OxRdtase"/>
</dbReference>
<organism evidence="8 9">
    <name type="scientific">Tautonia plasticadhaerens</name>
    <dbReference type="NCBI Taxonomy" id="2527974"/>
    <lineage>
        <taxon>Bacteria</taxon>
        <taxon>Pseudomonadati</taxon>
        <taxon>Planctomycetota</taxon>
        <taxon>Planctomycetia</taxon>
        <taxon>Isosphaerales</taxon>
        <taxon>Isosphaeraceae</taxon>
        <taxon>Tautonia</taxon>
    </lineage>
</organism>
<dbReference type="PANTHER" id="PTHR43429:SF1">
    <property type="entry name" value="NAD(P)H SULFUR OXIDOREDUCTASE (COA-DEPENDENT)"/>
    <property type="match status" value="1"/>
</dbReference>
<keyword evidence="3" id="KW-0285">Flavoprotein</keyword>
<dbReference type="InterPro" id="IPR001763">
    <property type="entry name" value="Rhodanese-like_dom"/>
</dbReference>
<protein>
    <submittedName>
        <fullName evidence="8">Coenzyme A disulfide reductase</fullName>
        <ecNumber evidence="8">1.8.1.14</ecNumber>
    </submittedName>
</protein>
<evidence type="ECO:0000313" key="8">
    <source>
        <dbReference type="EMBL" id="QDV38999.1"/>
    </source>
</evidence>
<evidence type="ECO:0000256" key="4">
    <source>
        <dbReference type="ARBA" id="ARBA00022827"/>
    </source>
</evidence>
<dbReference type="Gene3D" id="3.50.50.60">
    <property type="entry name" value="FAD/NAD(P)-binding domain"/>
    <property type="match status" value="2"/>
</dbReference>
<dbReference type="OrthoDB" id="9802028at2"/>
<dbReference type="InterPro" id="IPR036873">
    <property type="entry name" value="Rhodanese-like_dom_sf"/>
</dbReference>
<evidence type="ECO:0000256" key="5">
    <source>
        <dbReference type="ARBA" id="ARBA00023002"/>
    </source>
</evidence>
<evidence type="ECO:0000259" key="7">
    <source>
        <dbReference type="PROSITE" id="PS50206"/>
    </source>
</evidence>
<evidence type="ECO:0000256" key="6">
    <source>
        <dbReference type="ARBA" id="ARBA00023284"/>
    </source>
</evidence>
<name>A0A518HDS1_9BACT</name>
<dbReference type="SUPFAM" id="SSF52821">
    <property type="entry name" value="Rhodanese/Cell cycle control phosphatase"/>
    <property type="match status" value="1"/>
</dbReference>
<dbReference type="AlphaFoldDB" id="A0A518HDS1"/>
<dbReference type="PANTHER" id="PTHR43429">
    <property type="entry name" value="PYRIDINE NUCLEOTIDE-DISULFIDE OXIDOREDUCTASE DOMAIN-CONTAINING"/>
    <property type="match status" value="1"/>
</dbReference>
<dbReference type="InterPro" id="IPR036188">
    <property type="entry name" value="FAD/NAD-bd_sf"/>
</dbReference>
<sequence>MNASGRTIVIVGGVAGGASAAARARRIDEHARIILFEKDGHVSFANCGLPYYIGGEIADREKLLVAPSELLERRFRLDVRTRQEVVSIDRQAKTVTVRDHASGGDYAQSYDRLILAPGASPLVPPLEGADAPGVFTLRNLEDTDRIKAAVDASGARIAAVIGAGYIGLEMVEQLSRLGFRVALAELQPQILPLFDPEMVRPIEDDLRSRGVDLHLGDGIEAVLTGPDGRARGVLLKSGAEVDAEVVILGLGVRPNLGLARDAGLEVGDGPGGGIATNEFMQTSDPDIYAVGDAAEYPYGPTGSPMRVALAGPANRAGRIAGEHAASGRSRPMAEVFGTAIVRCFDRVAAMTGLTMTLARRLDRPARSVVVVSNNHAGYYPGAEPITLKLVYEPGTGKVLGAQALGGEGVDKRIDVIATSLHFGGTVADLAGLDLAYAPPFGAAKDPVHMAAFAACNQLDGLVDFVEPDADLSHVPQFVDVRTPKEVADEPFPGVDRPINIPLDELRDRINELDPSAETVVSCRTGVRSHVAQRLLRQLGFEKVKAVSGGEMVRSRAWRSGDGG</sequence>
<dbReference type="SUPFAM" id="SSF51905">
    <property type="entry name" value="FAD/NAD(P)-binding domain"/>
    <property type="match status" value="2"/>
</dbReference>
<dbReference type="SUPFAM" id="SSF55424">
    <property type="entry name" value="FAD/NAD-linked reductases, dimerisation (C-terminal) domain"/>
    <property type="match status" value="1"/>
</dbReference>
<dbReference type="SMART" id="SM00450">
    <property type="entry name" value="RHOD"/>
    <property type="match status" value="1"/>
</dbReference>
<dbReference type="RefSeq" id="WP_145277936.1">
    <property type="nucleotide sequence ID" value="NZ_CP036426.1"/>
</dbReference>
<dbReference type="PRINTS" id="PR00411">
    <property type="entry name" value="PNDRDTASEI"/>
</dbReference>
<evidence type="ECO:0000313" key="9">
    <source>
        <dbReference type="Proteomes" id="UP000317835"/>
    </source>
</evidence>
<gene>
    <name evidence="8" type="primary">cdr</name>
    <name evidence="8" type="ORF">ElP_69600</name>
</gene>
<dbReference type="InterPro" id="IPR004099">
    <property type="entry name" value="Pyr_nucl-diS_OxRdtase_dimer"/>
</dbReference>
<dbReference type="InterPro" id="IPR016156">
    <property type="entry name" value="FAD/NAD-linked_Rdtase_dimer_sf"/>
</dbReference>
<dbReference type="PRINTS" id="PR00368">
    <property type="entry name" value="FADPNR"/>
</dbReference>
<keyword evidence="4" id="KW-0274">FAD</keyword>
<keyword evidence="6" id="KW-0676">Redox-active center</keyword>
<dbReference type="GO" id="GO:0050451">
    <property type="term" value="F:CoA-disulfide reductase (NADPH) activity"/>
    <property type="evidence" value="ECO:0007669"/>
    <property type="project" value="UniProtKB-EC"/>
</dbReference>
<dbReference type="Proteomes" id="UP000317835">
    <property type="component" value="Chromosome"/>
</dbReference>
<dbReference type="EMBL" id="CP036426">
    <property type="protein sequence ID" value="QDV38999.1"/>
    <property type="molecule type" value="Genomic_DNA"/>
</dbReference>
<accession>A0A518HDS1</accession>
<dbReference type="Gene3D" id="3.40.250.10">
    <property type="entry name" value="Rhodanese-like domain"/>
    <property type="match status" value="1"/>
</dbReference>
<proteinExistence type="inferred from homology"/>
<feature type="domain" description="Rhodanese" evidence="7">
    <location>
        <begin position="471"/>
        <end position="553"/>
    </location>
</feature>
<keyword evidence="9" id="KW-1185">Reference proteome</keyword>
<dbReference type="PROSITE" id="PS50206">
    <property type="entry name" value="RHODANESE_3"/>
    <property type="match status" value="1"/>
</dbReference>
<reference evidence="8 9" key="1">
    <citation type="submission" date="2019-02" db="EMBL/GenBank/DDBJ databases">
        <title>Deep-cultivation of Planctomycetes and their phenomic and genomic characterization uncovers novel biology.</title>
        <authorList>
            <person name="Wiegand S."/>
            <person name="Jogler M."/>
            <person name="Boedeker C."/>
            <person name="Pinto D."/>
            <person name="Vollmers J."/>
            <person name="Rivas-Marin E."/>
            <person name="Kohn T."/>
            <person name="Peeters S.H."/>
            <person name="Heuer A."/>
            <person name="Rast P."/>
            <person name="Oberbeckmann S."/>
            <person name="Bunk B."/>
            <person name="Jeske O."/>
            <person name="Meyerdierks A."/>
            <person name="Storesund J.E."/>
            <person name="Kallscheuer N."/>
            <person name="Luecker S."/>
            <person name="Lage O.M."/>
            <person name="Pohl T."/>
            <person name="Merkel B.J."/>
            <person name="Hornburger P."/>
            <person name="Mueller R.-W."/>
            <person name="Bruemmer F."/>
            <person name="Labrenz M."/>
            <person name="Spormann A.M."/>
            <person name="Op den Camp H."/>
            <person name="Overmann J."/>
            <person name="Amann R."/>
            <person name="Jetten M.S.M."/>
            <person name="Mascher T."/>
            <person name="Medema M.H."/>
            <person name="Devos D.P."/>
            <person name="Kaster A.-K."/>
            <person name="Ovreas L."/>
            <person name="Rohde M."/>
            <person name="Galperin M.Y."/>
            <person name="Jogler C."/>
        </authorList>
    </citation>
    <scope>NUCLEOTIDE SEQUENCE [LARGE SCALE GENOMIC DNA]</scope>
    <source>
        <strain evidence="8 9">ElP</strain>
    </source>
</reference>
<dbReference type="Pfam" id="PF00581">
    <property type="entry name" value="Rhodanese"/>
    <property type="match status" value="1"/>
</dbReference>
<dbReference type="KEGG" id="tpla:ElP_69600"/>
<dbReference type="InterPro" id="IPR023753">
    <property type="entry name" value="FAD/NAD-binding_dom"/>
</dbReference>
<dbReference type="Pfam" id="PF07992">
    <property type="entry name" value="Pyr_redox_2"/>
    <property type="match status" value="1"/>
</dbReference>
<evidence type="ECO:0000256" key="1">
    <source>
        <dbReference type="ARBA" id="ARBA00001974"/>
    </source>
</evidence>
<dbReference type="EC" id="1.8.1.14" evidence="8"/>
<comment type="similarity">
    <text evidence="2">Belongs to the class-III pyridine nucleotide-disulfide oxidoreductase family.</text>
</comment>
<comment type="cofactor">
    <cofactor evidence="1">
        <name>FAD</name>
        <dbReference type="ChEBI" id="CHEBI:57692"/>
    </cofactor>
</comment>
<keyword evidence="5 8" id="KW-0560">Oxidoreductase</keyword>
<evidence type="ECO:0000256" key="2">
    <source>
        <dbReference type="ARBA" id="ARBA00009130"/>
    </source>
</evidence>
<dbReference type="Pfam" id="PF02852">
    <property type="entry name" value="Pyr_redox_dim"/>
    <property type="match status" value="1"/>
</dbReference>
<evidence type="ECO:0000256" key="3">
    <source>
        <dbReference type="ARBA" id="ARBA00022630"/>
    </source>
</evidence>